<dbReference type="EMBL" id="SKFG01000042">
    <property type="protein sequence ID" value="TCZ71047.1"/>
    <property type="molecule type" value="Genomic_DNA"/>
</dbReference>
<dbReference type="GO" id="GO:0061710">
    <property type="term" value="F:L-threonylcarbamoyladenylate synthase"/>
    <property type="evidence" value="ECO:0007669"/>
    <property type="project" value="UniProtKB-EC"/>
</dbReference>
<feature type="domain" description="YrdC-like" evidence="14">
    <location>
        <begin position="19"/>
        <end position="207"/>
    </location>
</feature>
<feature type="binding site" evidence="13">
    <location>
        <position position="129"/>
    </location>
    <ligand>
        <name>L-threonine</name>
        <dbReference type="ChEBI" id="CHEBI:57926"/>
    </ligand>
</feature>
<evidence type="ECO:0000256" key="3">
    <source>
        <dbReference type="ARBA" id="ARBA00012584"/>
    </source>
</evidence>
<dbReference type="Pfam" id="PF03481">
    <property type="entry name" value="Sua5_C"/>
    <property type="match status" value="1"/>
</dbReference>
<feature type="binding site" evidence="13">
    <location>
        <position position="64"/>
    </location>
    <ligand>
        <name>ATP</name>
        <dbReference type="ChEBI" id="CHEBI:30616"/>
    </ligand>
</feature>
<dbReference type="GO" id="GO:0008033">
    <property type="term" value="P:tRNA processing"/>
    <property type="evidence" value="ECO:0007669"/>
    <property type="project" value="UniProtKB-KW"/>
</dbReference>
<accession>A0A4R4DYX2</accession>
<dbReference type="PANTHER" id="PTHR17490:SF16">
    <property type="entry name" value="THREONYLCARBAMOYL-AMP SYNTHASE"/>
    <property type="match status" value="1"/>
</dbReference>
<dbReference type="Gene3D" id="3.40.50.11030">
    <property type="entry name" value="Threonylcarbamoyl-AMP synthase, C-terminal domain"/>
    <property type="match status" value="1"/>
</dbReference>
<dbReference type="Proteomes" id="UP000295418">
    <property type="component" value="Unassembled WGS sequence"/>
</dbReference>
<evidence type="ECO:0000256" key="11">
    <source>
        <dbReference type="ARBA" id="ARBA00029774"/>
    </source>
</evidence>
<feature type="binding site" evidence="13">
    <location>
        <position position="251"/>
    </location>
    <ligand>
        <name>ATP</name>
        <dbReference type="ChEBI" id="CHEBI:30616"/>
    </ligand>
</feature>
<feature type="binding site" evidence="13">
    <location>
        <position position="149"/>
    </location>
    <ligand>
        <name>L-threonine</name>
        <dbReference type="ChEBI" id="CHEBI:57926"/>
    </ligand>
</feature>
<name>A0A4R4DYX2_9BACL</name>
<protein>
    <recommendedName>
        <fullName evidence="4">Threonylcarbamoyl-AMP synthase</fullName>
        <ecNumber evidence="3">2.7.7.87</ecNumber>
    </recommendedName>
    <alternativeName>
        <fullName evidence="11">L-threonylcarbamoyladenylate synthase</fullName>
    </alternativeName>
</protein>
<feature type="binding site" evidence="13">
    <location>
        <position position="73"/>
    </location>
    <ligand>
        <name>L-threonine</name>
        <dbReference type="ChEBI" id="CHEBI:57926"/>
    </ligand>
</feature>
<dbReference type="OrthoDB" id="9814580at2"/>
<evidence type="ECO:0000256" key="9">
    <source>
        <dbReference type="ARBA" id="ARBA00022741"/>
    </source>
</evidence>
<dbReference type="InterPro" id="IPR038385">
    <property type="entry name" value="Sua5/YwlC_C"/>
</dbReference>
<evidence type="ECO:0000256" key="1">
    <source>
        <dbReference type="ARBA" id="ARBA00004496"/>
    </source>
</evidence>
<dbReference type="GO" id="GO:0003725">
    <property type="term" value="F:double-stranded RNA binding"/>
    <property type="evidence" value="ECO:0007669"/>
    <property type="project" value="InterPro"/>
</dbReference>
<keyword evidence="8" id="KW-0548">Nucleotidyltransferase</keyword>
<dbReference type="InterPro" id="IPR050156">
    <property type="entry name" value="TC-AMP_synthase_SUA5"/>
</dbReference>
<dbReference type="Gene3D" id="3.90.870.10">
    <property type="entry name" value="DHBP synthase"/>
    <property type="match status" value="1"/>
</dbReference>
<dbReference type="PIRSF" id="PIRSF004930">
    <property type="entry name" value="Tln_factor_SUA5"/>
    <property type="match status" value="1"/>
</dbReference>
<comment type="similarity">
    <text evidence="2">Belongs to the SUA5 family.</text>
</comment>
<evidence type="ECO:0000256" key="10">
    <source>
        <dbReference type="ARBA" id="ARBA00022840"/>
    </source>
</evidence>
<feature type="binding site" evidence="13">
    <location>
        <position position="41"/>
    </location>
    <ligand>
        <name>L-threonine</name>
        <dbReference type="ChEBI" id="CHEBI:57926"/>
    </ligand>
</feature>
<dbReference type="InterPro" id="IPR017945">
    <property type="entry name" value="DHBP_synth_RibB-like_a/b_dom"/>
</dbReference>
<feature type="binding site" evidence="13">
    <location>
        <position position="151"/>
    </location>
    <ligand>
        <name>ATP</name>
        <dbReference type="ChEBI" id="CHEBI:30616"/>
    </ligand>
</feature>
<keyword evidence="5" id="KW-0963">Cytoplasm</keyword>
<comment type="catalytic activity">
    <reaction evidence="12">
        <text>L-threonine + hydrogencarbonate + ATP = L-threonylcarbamoyladenylate + diphosphate + H2O</text>
        <dbReference type="Rhea" id="RHEA:36407"/>
        <dbReference type="ChEBI" id="CHEBI:15377"/>
        <dbReference type="ChEBI" id="CHEBI:17544"/>
        <dbReference type="ChEBI" id="CHEBI:30616"/>
        <dbReference type="ChEBI" id="CHEBI:33019"/>
        <dbReference type="ChEBI" id="CHEBI:57926"/>
        <dbReference type="ChEBI" id="CHEBI:73682"/>
        <dbReference type="EC" id="2.7.7.87"/>
    </reaction>
</comment>
<dbReference type="SUPFAM" id="SSF55821">
    <property type="entry name" value="YrdC/RibB"/>
    <property type="match status" value="1"/>
</dbReference>
<dbReference type="EC" id="2.7.7.87" evidence="3"/>
<feature type="non-terminal residue" evidence="15">
    <location>
        <position position="283"/>
    </location>
</feature>
<dbReference type="GO" id="GO:0005737">
    <property type="term" value="C:cytoplasm"/>
    <property type="evidence" value="ECO:0007669"/>
    <property type="project" value="UniProtKB-SubCell"/>
</dbReference>
<evidence type="ECO:0000256" key="5">
    <source>
        <dbReference type="ARBA" id="ARBA00022490"/>
    </source>
</evidence>
<evidence type="ECO:0000256" key="2">
    <source>
        <dbReference type="ARBA" id="ARBA00007663"/>
    </source>
</evidence>
<dbReference type="InterPro" id="IPR005145">
    <property type="entry name" value="Sua5_C"/>
</dbReference>
<dbReference type="InterPro" id="IPR006070">
    <property type="entry name" value="Sua5-like_dom"/>
</dbReference>
<evidence type="ECO:0000256" key="8">
    <source>
        <dbReference type="ARBA" id="ARBA00022695"/>
    </source>
</evidence>
<evidence type="ECO:0000259" key="14">
    <source>
        <dbReference type="PROSITE" id="PS51163"/>
    </source>
</evidence>
<dbReference type="Pfam" id="PF01300">
    <property type="entry name" value="Sua5_yciO_yrdC"/>
    <property type="match status" value="1"/>
</dbReference>
<feature type="binding site" evidence="13">
    <location>
        <position position="125"/>
    </location>
    <ligand>
        <name>ATP</name>
        <dbReference type="ChEBI" id="CHEBI:30616"/>
    </ligand>
</feature>
<gene>
    <name evidence="15" type="ORF">E0485_22695</name>
</gene>
<keyword evidence="10 13" id="KW-0067">ATP-binding</keyword>
<dbReference type="FunFam" id="3.90.870.10:FF:000008">
    <property type="entry name" value="Threonylcarbamoyl-AMP synthase"/>
    <property type="match status" value="1"/>
</dbReference>
<dbReference type="InterPro" id="IPR010923">
    <property type="entry name" value="T(6)A37_SUA5"/>
</dbReference>
<feature type="binding site" evidence="13">
    <location>
        <position position="189"/>
    </location>
    <ligand>
        <name>L-threonine</name>
        <dbReference type="ChEBI" id="CHEBI:57926"/>
    </ligand>
</feature>
<dbReference type="AlphaFoldDB" id="A0A4R4DYX2"/>
<evidence type="ECO:0000256" key="12">
    <source>
        <dbReference type="ARBA" id="ARBA00048366"/>
    </source>
</evidence>
<evidence type="ECO:0000256" key="7">
    <source>
        <dbReference type="ARBA" id="ARBA00022694"/>
    </source>
</evidence>
<dbReference type="PANTHER" id="PTHR17490">
    <property type="entry name" value="SUA5"/>
    <property type="match status" value="1"/>
</dbReference>
<evidence type="ECO:0000313" key="16">
    <source>
        <dbReference type="Proteomes" id="UP000295418"/>
    </source>
</evidence>
<dbReference type="GO" id="GO:0006450">
    <property type="term" value="P:regulation of translational fidelity"/>
    <property type="evidence" value="ECO:0007669"/>
    <property type="project" value="TreeGrafter"/>
</dbReference>
<feature type="binding site" evidence="13">
    <location>
        <position position="203"/>
    </location>
    <ligand>
        <name>ATP</name>
        <dbReference type="ChEBI" id="CHEBI:30616"/>
    </ligand>
</feature>
<keyword evidence="7" id="KW-0819">tRNA processing</keyword>
<feature type="binding site" evidence="13">
    <location>
        <position position="68"/>
    </location>
    <ligand>
        <name>L-threonine</name>
        <dbReference type="ChEBI" id="CHEBI:57926"/>
    </ligand>
</feature>
<evidence type="ECO:0000256" key="13">
    <source>
        <dbReference type="PIRSR" id="PIRSR004930-1"/>
    </source>
</evidence>
<comment type="subcellular location">
    <subcellularLocation>
        <location evidence="1">Cytoplasm</location>
    </subcellularLocation>
</comment>
<comment type="caution">
    <text evidence="15">The sequence shown here is derived from an EMBL/GenBank/DDBJ whole genome shotgun (WGS) entry which is preliminary data.</text>
</comment>
<dbReference type="GO" id="GO:0005524">
    <property type="term" value="F:ATP binding"/>
    <property type="evidence" value="ECO:0007669"/>
    <property type="project" value="UniProtKB-KW"/>
</dbReference>
<keyword evidence="9 13" id="KW-0547">Nucleotide-binding</keyword>
<sequence>MTKHWTIGINQLPAPEQLREALQEAAAMLRAGETVAFPTETVYGLGADATQTEAVRGIYAAKGRPSDNPLIVHIADRSQLDEWISGVVDERIEQLLAQFWPGPLTVILPVQPNKLSPLVTAGLSTVGVRMPDHPIARELIRLAGCPVAAPSANSSGKPSPTRAEHVREDLDGRIGGIVDGGSAGVGLESTVVEWSQGALHILRPGGITAEALRAALRCVEVIAPAAGGESAAEAELAAKTPRAPGMKYRHYAPRGRMWLVDGADTAAVAATMRRELSAAKAKG</sequence>
<evidence type="ECO:0000256" key="4">
    <source>
        <dbReference type="ARBA" id="ARBA00015492"/>
    </source>
</evidence>
<proteinExistence type="inferred from homology"/>
<keyword evidence="16" id="KW-1185">Reference proteome</keyword>
<dbReference type="RefSeq" id="WP_132420338.1">
    <property type="nucleotide sequence ID" value="NZ_SKFG01000042.1"/>
</dbReference>
<dbReference type="GO" id="GO:0000049">
    <property type="term" value="F:tRNA binding"/>
    <property type="evidence" value="ECO:0007669"/>
    <property type="project" value="TreeGrafter"/>
</dbReference>
<keyword evidence="6" id="KW-0808">Transferase</keyword>
<reference evidence="15 16" key="1">
    <citation type="submission" date="2019-03" db="EMBL/GenBank/DDBJ databases">
        <authorList>
            <person name="Kim M.K.M."/>
        </authorList>
    </citation>
    <scope>NUCLEOTIDE SEQUENCE [LARGE SCALE GENOMIC DNA]</scope>
    <source>
        <strain evidence="15 16">18JY21-1</strain>
    </source>
</reference>
<evidence type="ECO:0000313" key="15">
    <source>
        <dbReference type="EMBL" id="TCZ71047.1"/>
    </source>
</evidence>
<dbReference type="PROSITE" id="PS51163">
    <property type="entry name" value="YRDC"/>
    <property type="match status" value="1"/>
</dbReference>
<feature type="binding site" evidence="13">
    <location>
        <position position="159"/>
    </location>
    <ligand>
        <name>ATP</name>
        <dbReference type="ChEBI" id="CHEBI:30616"/>
    </ligand>
</feature>
<dbReference type="NCBIfam" id="TIGR00057">
    <property type="entry name" value="L-threonylcarbamoyladenylate synthase"/>
    <property type="match status" value="1"/>
</dbReference>
<organism evidence="15 16">
    <name type="scientific">Paenibacillus albiflavus</name>
    <dbReference type="NCBI Taxonomy" id="2545760"/>
    <lineage>
        <taxon>Bacteria</taxon>
        <taxon>Bacillati</taxon>
        <taxon>Bacillota</taxon>
        <taxon>Bacilli</taxon>
        <taxon>Bacillales</taxon>
        <taxon>Paenibacillaceae</taxon>
        <taxon>Paenibacillus</taxon>
    </lineage>
</organism>
<evidence type="ECO:0000256" key="6">
    <source>
        <dbReference type="ARBA" id="ARBA00022679"/>
    </source>
</evidence>